<evidence type="ECO:0000313" key="1">
    <source>
        <dbReference type="EMBL" id="GGI02299.1"/>
    </source>
</evidence>
<dbReference type="Proteomes" id="UP000621856">
    <property type="component" value="Unassembled WGS sequence"/>
</dbReference>
<reference evidence="2 4" key="2">
    <citation type="submission" date="2020-02" db="EMBL/GenBank/DDBJ databases">
        <title>Genome sequence of Parvularcula flava strain NH6-79.</title>
        <authorList>
            <person name="Abdul Karim M.H."/>
            <person name="Lam M.Q."/>
            <person name="Chen S.J."/>
            <person name="Yahya A."/>
            <person name="Shahir S."/>
            <person name="Shamsir M.S."/>
            <person name="Chong C.S."/>
        </authorList>
    </citation>
    <scope>NUCLEOTIDE SEQUENCE [LARGE SCALE GENOMIC DNA]</scope>
    <source>
        <strain evidence="2 4">NH6-79</strain>
    </source>
</reference>
<dbReference type="RefSeq" id="WP_155142869.1">
    <property type="nucleotide sequence ID" value="NZ_BMGZ01000006.1"/>
</dbReference>
<gene>
    <name evidence="2" type="ORF">FF098_017080</name>
    <name evidence="1" type="ORF">GCM10011355_34980</name>
</gene>
<sequence>MSSLTPSEKVAAFRAATRDFARRYAGEIAAGMTDEQIAEALKSCFGIFSGSGGPNEFSITRQGAGLKLWVSHEVHNHVSMKPIWQGKATIAMTRQVYRISDPNDTQMSLL</sequence>
<organism evidence="1 3">
    <name type="scientific">Aquisalinus luteolus</name>
    <dbReference type="NCBI Taxonomy" id="1566827"/>
    <lineage>
        <taxon>Bacteria</taxon>
        <taxon>Pseudomonadati</taxon>
        <taxon>Pseudomonadota</taxon>
        <taxon>Alphaproteobacteria</taxon>
        <taxon>Parvularculales</taxon>
        <taxon>Parvularculaceae</taxon>
        <taxon>Aquisalinus</taxon>
    </lineage>
</organism>
<evidence type="ECO:0000313" key="2">
    <source>
        <dbReference type="EMBL" id="NHK29624.1"/>
    </source>
</evidence>
<dbReference type="EMBL" id="VCJR02000007">
    <property type="protein sequence ID" value="NHK29624.1"/>
    <property type="molecule type" value="Genomic_DNA"/>
</dbReference>
<reference evidence="1" key="1">
    <citation type="journal article" date="2014" name="Int. J. Syst. Evol. Microbiol.">
        <title>Complete genome sequence of Corynebacterium casei LMG S-19264T (=DSM 44701T), isolated from a smear-ripened cheese.</title>
        <authorList>
            <consortium name="US DOE Joint Genome Institute (JGI-PGF)"/>
            <person name="Walter F."/>
            <person name="Albersmeier A."/>
            <person name="Kalinowski J."/>
            <person name="Ruckert C."/>
        </authorList>
    </citation>
    <scope>NUCLEOTIDE SEQUENCE</scope>
    <source>
        <strain evidence="1">CGMCC 1.14984</strain>
    </source>
</reference>
<reference evidence="1" key="3">
    <citation type="submission" date="2020-09" db="EMBL/GenBank/DDBJ databases">
        <authorList>
            <person name="Sun Q."/>
            <person name="Zhou Y."/>
        </authorList>
    </citation>
    <scope>NUCLEOTIDE SEQUENCE</scope>
    <source>
        <strain evidence="1">CGMCC 1.14984</strain>
    </source>
</reference>
<dbReference type="AlphaFoldDB" id="A0A8J3A6Q4"/>
<dbReference type="EMBL" id="BMGZ01000006">
    <property type="protein sequence ID" value="GGI02299.1"/>
    <property type="molecule type" value="Genomic_DNA"/>
</dbReference>
<evidence type="ECO:0000313" key="4">
    <source>
        <dbReference type="Proteomes" id="UP000818603"/>
    </source>
</evidence>
<proteinExistence type="predicted"/>
<evidence type="ECO:0000313" key="3">
    <source>
        <dbReference type="Proteomes" id="UP000621856"/>
    </source>
</evidence>
<name>A0A8J3A6Q4_9PROT</name>
<comment type="caution">
    <text evidence="1">The sequence shown here is derived from an EMBL/GenBank/DDBJ whole genome shotgun (WGS) entry which is preliminary data.</text>
</comment>
<accession>A0A8J3A6Q4</accession>
<keyword evidence="4" id="KW-1185">Reference proteome</keyword>
<dbReference type="Proteomes" id="UP000818603">
    <property type="component" value="Unassembled WGS sequence"/>
</dbReference>
<protein>
    <submittedName>
        <fullName evidence="1">Uncharacterized protein</fullName>
    </submittedName>
</protein>